<organism evidence="12 13">
    <name type="scientific">Microdochium bolleyi</name>
    <dbReference type="NCBI Taxonomy" id="196109"/>
    <lineage>
        <taxon>Eukaryota</taxon>
        <taxon>Fungi</taxon>
        <taxon>Dikarya</taxon>
        <taxon>Ascomycota</taxon>
        <taxon>Pezizomycotina</taxon>
        <taxon>Sordariomycetes</taxon>
        <taxon>Xylariomycetidae</taxon>
        <taxon>Xylariales</taxon>
        <taxon>Microdochiaceae</taxon>
        <taxon>Microdochium</taxon>
    </lineage>
</organism>
<dbReference type="Pfam" id="PF00728">
    <property type="entry name" value="Glyco_hydro_20"/>
    <property type="match status" value="1"/>
</dbReference>
<dbReference type="AlphaFoldDB" id="A0A136J3E3"/>
<accession>A0A136J3E3</accession>
<dbReference type="GO" id="GO:0016231">
    <property type="term" value="F:beta-N-acetylglucosaminidase activity"/>
    <property type="evidence" value="ECO:0007669"/>
    <property type="project" value="TreeGrafter"/>
</dbReference>
<evidence type="ECO:0000256" key="6">
    <source>
        <dbReference type="ARBA" id="ARBA00023295"/>
    </source>
</evidence>
<evidence type="ECO:0000256" key="3">
    <source>
        <dbReference type="ARBA" id="ARBA00022729"/>
    </source>
</evidence>
<dbReference type="InterPro" id="IPR015883">
    <property type="entry name" value="Glyco_hydro_20_cat"/>
</dbReference>
<dbReference type="SUPFAM" id="SSF51445">
    <property type="entry name" value="(Trans)glycosidases"/>
    <property type="match status" value="1"/>
</dbReference>
<proteinExistence type="inferred from homology"/>
<dbReference type="CDD" id="cd06562">
    <property type="entry name" value="GH20_HexA_HexB-like"/>
    <property type="match status" value="1"/>
</dbReference>
<dbReference type="Gene3D" id="3.20.20.80">
    <property type="entry name" value="Glycosidases"/>
    <property type="match status" value="1"/>
</dbReference>
<dbReference type="FunFam" id="3.20.20.80:FF:000063">
    <property type="entry name" value="Beta-hexosaminidase"/>
    <property type="match status" value="1"/>
</dbReference>
<dbReference type="InterPro" id="IPR025705">
    <property type="entry name" value="Beta_hexosaminidase_sua/sub"/>
</dbReference>
<dbReference type="EC" id="3.2.1.52" evidence="7"/>
<dbReference type="SUPFAM" id="SSF55545">
    <property type="entry name" value="beta-N-acetylhexosaminidase-like domain"/>
    <property type="match status" value="1"/>
</dbReference>
<name>A0A136J3E3_9PEZI</name>
<sequence>MRSFVSSSGKLLSLALALLASTPVSAVWPIPESISTGTKVLWVDQSLHVTYNGQALPWIYPCAPSNGAADFSSKKIVQGAVSRAAQAILKDNFVPWMLYERNALADSEPNPHKDKKLLQRLVINQNGTDPASAFKAKAGEVDESYTLTVTEAGEARINAASSIGVLRGLESFSQLFFKHSRGSQIYSNLIPVKISDKPQYDHRGILFDAARSYFPVNSILKTIDALSWNKLNRMHLHISDAQSWPMEVPALPLLAEKGAYSANARYTPDDLALIQAHAVERGVQVIIEIDTPGHWGITYEAYPDTVAAWGATPWQDYCAEPPCGQLKINHPAVDPFLDTLMDDVLPRTAPFSAYHHTGGDEVNFNAFALEDTVGTNDSAVIKPLLQKFFDKHHARVRKHGMAPMVWEEVVLHYDVKLGDDVVVQSWLGGESVKNITSKGHKVISSNYNYWYLDCGRGHWLNFANGAAFEQFFPFNDWCTPAKGWRLMYSYDPRAGLSPEQAKLVIGGEAAGWSEYIDDQNIDTILWPRASAMGEVLWSGRIDGHTGQNRSQLDAAPRLAEFRERMVARGVGSAPVHMPFCTQGRNATACEYVVAA</sequence>
<evidence type="ECO:0000256" key="7">
    <source>
        <dbReference type="PIRNR" id="PIRNR001093"/>
    </source>
</evidence>
<evidence type="ECO:0000256" key="1">
    <source>
        <dbReference type="ARBA" id="ARBA00001231"/>
    </source>
</evidence>
<dbReference type="InterPro" id="IPR029018">
    <property type="entry name" value="Hex-like_dom2"/>
</dbReference>
<comment type="catalytic activity">
    <reaction evidence="1 7">
        <text>Hydrolysis of terminal non-reducing N-acetyl-D-hexosamine residues in N-acetyl-beta-D-hexosaminides.</text>
        <dbReference type="EC" id="3.2.1.52"/>
    </reaction>
</comment>
<keyword evidence="6 7" id="KW-0326">Glycosidase</keyword>
<feature type="signal peptide" evidence="9">
    <location>
        <begin position="1"/>
        <end position="26"/>
    </location>
</feature>
<evidence type="ECO:0000256" key="2">
    <source>
        <dbReference type="ARBA" id="ARBA00006285"/>
    </source>
</evidence>
<dbReference type="STRING" id="196109.A0A136J3E3"/>
<keyword evidence="4 7" id="KW-0378">Hydrolase</keyword>
<dbReference type="GO" id="GO:0005975">
    <property type="term" value="P:carbohydrate metabolic process"/>
    <property type="evidence" value="ECO:0007669"/>
    <property type="project" value="InterPro"/>
</dbReference>
<dbReference type="Pfam" id="PF14845">
    <property type="entry name" value="Glycohydro_20b2"/>
    <property type="match status" value="1"/>
</dbReference>
<dbReference type="GO" id="GO:0016020">
    <property type="term" value="C:membrane"/>
    <property type="evidence" value="ECO:0007669"/>
    <property type="project" value="TreeGrafter"/>
</dbReference>
<dbReference type="OrthoDB" id="428480at2759"/>
<evidence type="ECO:0000256" key="4">
    <source>
        <dbReference type="ARBA" id="ARBA00022801"/>
    </source>
</evidence>
<evidence type="ECO:0000259" key="11">
    <source>
        <dbReference type="Pfam" id="PF14845"/>
    </source>
</evidence>
<dbReference type="PIRSF" id="PIRSF001093">
    <property type="entry name" value="B-hxosamndse_ab_euk"/>
    <property type="match status" value="1"/>
</dbReference>
<dbReference type="PANTHER" id="PTHR22600">
    <property type="entry name" value="BETA-HEXOSAMINIDASE"/>
    <property type="match status" value="1"/>
</dbReference>
<gene>
    <name evidence="12" type="ORF">Micbo1qcDRAFT_188789</name>
</gene>
<evidence type="ECO:0000313" key="12">
    <source>
        <dbReference type="EMBL" id="KXJ91476.1"/>
    </source>
</evidence>
<reference evidence="13" key="1">
    <citation type="submission" date="2016-02" db="EMBL/GenBank/DDBJ databases">
        <title>Draft genome sequence of Microdochium bolleyi, a fungal endophyte of beachgrass.</title>
        <authorList>
            <consortium name="DOE Joint Genome Institute"/>
            <person name="David A.S."/>
            <person name="May G."/>
            <person name="Haridas S."/>
            <person name="Lim J."/>
            <person name="Wang M."/>
            <person name="Labutti K."/>
            <person name="Lipzen A."/>
            <person name="Barry K."/>
            <person name="Grigoriev I.V."/>
        </authorList>
    </citation>
    <scope>NUCLEOTIDE SEQUENCE [LARGE SCALE GENOMIC DNA]</scope>
    <source>
        <strain evidence="13">J235TASD1</strain>
    </source>
</reference>
<evidence type="ECO:0000256" key="9">
    <source>
        <dbReference type="SAM" id="SignalP"/>
    </source>
</evidence>
<keyword evidence="13" id="KW-1185">Reference proteome</keyword>
<feature type="domain" description="Glycoside hydrolase family 20 catalytic" evidence="10">
    <location>
        <begin position="200"/>
        <end position="539"/>
    </location>
</feature>
<dbReference type="PRINTS" id="PR00738">
    <property type="entry name" value="GLHYDRLASE20"/>
</dbReference>
<dbReference type="InterPro" id="IPR029019">
    <property type="entry name" value="HEX_eukaryotic_N"/>
</dbReference>
<keyword evidence="5" id="KW-0325">Glycoprotein</keyword>
<evidence type="ECO:0000313" key="13">
    <source>
        <dbReference type="Proteomes" id="UP000070501"/>
    </source>
</evidence>
<feature type="active site" description="Proton donor" evidence="8">
    <location>
        <position position="361"/>
    </location>
</feature>
<keyword evidence="3 9" id="KW-0732">Signal</keyword>
<protein>
    <recommendedName>
        <fullName evidence="7">Beta-hexosaminidase</fullName>
        <ecNumber evidence="7">3.2.1.52</ecNumber>
    </recommendedName>
</protein>
<dbReference type="Proteomes" id="UP000070501">
    <property type="component" value="Unassembled WGS sequence"/>
</dbReference>
<dbReference type="InParanoid" id="A0A136J3E3"/>
<dbReference type="InterPro" id="IPR017853">
    <property type="entry name" value="GH"/>
</dbReference>
<dbReference type="GO" id="GO:0030203">
    <property type="term" value="P:glycosaminoglycan metabolic process"/>
    <property type="evidence" value="ECO:0007669"/>
    <property type="project" value="TreeGrafter"/>
</dbReference>
<dbReference type="EMBL" id="KQ964250">
    <property type="protein sequence ID" value="KXJ91476.1"/>
    <property type="molecule type" value="Genomic_DNA"/>
</dbReference>
<comment type="similarity">
    <text evidence="2 7">Belongs to the glycosyl hydrolase 20 family.</text>
</comment>
<evidence type="ECO:0000256" key="8">
    <source>
        <dbReference type="PIRSR" id="PIRSR001093-1"/>
    </source>
</evidence>
<evidence type="ECO:0000256" key="5">
    <source>
        <dbReference type="ARBA" id="ARBA00023180"/>
    </source>
</evidence>
<dbReference type="PANTHER" id="PTHR22600:SF58">
    <property type="entry name" value="BETA-HEXOSAMINIDASE"/>
    <property type="match status" value="1"/>
</dbReference>
<dbReference type="Gene3D" id="3.30.379.10">
    <property type="entry name" value="Chitobiase/beta-hexosaminidase domain 2-like"/>
    <property type="match status" value="1"/>
</dbReference>
<evidence type="ECO:0000259" key="10">
    <source>
        <dbReference type="Pfam" id="PF00728"/>
    </source>
</evidence>
<feature type="domain" description="Beta-hexosaminidase eukaryotic type N-terminal" evidence="11">
    <location>
        <begin position="27"/>
        <end position="175"/>
    </location>
</feature>
<feature type="chain" id="PRO_5007293407" description="Beta-hexosaminidase" evidence="9">
    <location>
        <begin position="27"/>
        <end position="595"/>
    </location>
</feature>